<evidence type="ECO:0000256" key="2">
    <source>
        <dbReference type="SAM" id="MobiDB-lite"/>
    </source>
</evidence>
<proteinExistence type="predicted"/>
<dbReference type="PANTHER" id="PTHR35176">
    <property type="entry name" value="HEME OXYGENASE HI_0854-RELATED"/>
    <property type="match status" value="1"/>
</dbReference>
<dbReference type="InterPro" id="IPR012349">
    <property type="entry name" value="Split_barrel_FMN-bd"/>
</dbReference>
<name>A0A5B8UBL0_9ACTN</name>
<dbReference type="GO" id="GO:0016627">
    <property type="term" value="F:oxidoreductase activity, acting on the CH-CH group of donors"/>
    <property type="evidence" value="ECO:0007669"/>
    <property type="project" value="TreeGrafter"/>
</dbReference>
<organism evidence="4 5">
    <name type="scientific">Baekduia soli</name>
    <dbReference type="NCBI Taxonomy" id="496014"/>
    <lineage>
        <taxon>Bacteria</taxon>
        <taxon>Bacillati</taxon>
        <taxon>Actinomycetota</taxon>
        <taxon>Thermoleophilia</taxon>
        <taxon>Solirubrobacterales</taxon>
        <taxon>Baekduiaceae</taxon>
        <taxon>Baekduia</taxon>
    </lineage>
</organism>
<dbReference type="Pfam" id="PF01243">
    <property type="entry name" value="PNPOx_N"/>
    <property type="match status" value="1"/>
</dbReference>
<dbReference type="AlphaFoldDB" id="A0A5B8UBL0"/>
<feature type="region of interest" description="Disordered" evidence="2">
    <location>
        <begin position="1"/>
        <end position="30"/>
    </location>
</feature>
<dbReference type="SUPFAM" id="SSF50475">
    <property type="entry name" value="FMN-binding split barrel"/>
    <property type="match status" value="1"/>
</dbReference>
<dbReference type="KEGG" id="bsol:FSW04_24575"/>
<evidence type="ECO:0000313" key="4">
    <source>
        <dbReference type="EMBL" id="QEC50445.1"/>
    </source>
</evidence>
<dbReference type="OrthoDB" id="9788889at2"/>
<dbReference type="GO" id="GO:0005829">
    <property type="term" value="C:cytosol"/>
    <property type="evidence" value="ECO:0007669"/>
    <property type="project" value="TreeGrafter"/>
</dbReference>
<dbReference type="Proteomes" id="UP000321805">
    <property type="component" value="Chromosome"/>
</dbReference>
<protein>
    <submittedName>
        <fullName evidence="4">Pyridoxamine 5'-phosphate oxidase family protein</fullName>
    </submittedName>
</protein>
<feature type="domain" description="Pyridoxamine 5'-phosphate oxidase N-terminal" evidence="3">
    <location>
        <begin position="59"/>
        <end position="181"/>
    </location>
</feature>
<evidence type="ECO:0000256" key="1">
    <source>
        <dbReference type="ARBA" id="ARBA00023002"/>
    </source>
</evidence>
<dbReference type="PANTHER" id="PTHR35176:SF6">
    <property type="entry name" value="HEME OXYGENASE HI_0854-RELATED"/>
    <property type="match status" value="1"/>
</dbReference>
<dbReference type="InterPro" id="IPR052019">
    <property type="entry name" value="F420H2_bilvrd_red/Heme_oxyg"/>
</dbReference>
<evidence type="ECO:0000313" key="5">
    <source>
        <dbReference type="Proteomes" id="UP000321805"/>
    </source>
</evidence>
<keyword evidence="5" id="KW-1185">Reference proteome</keyword>
<dbReference type="EMBL" id="CP042430">
    <property type="protein sequence ID" value="QEC50445.1"/>
    <property type="molecule type" value="Genomic_DNA"/>
</dbReference>
<dbReference type="Gene3D" id="2.30.110.10">
    <property type="entry name" value="Electron Transport, Fmn-binding Protein, Chain A"/>
    <property type="match status" value="1"/>
</dbReference>
<reference evidence="4 5" key="1">
    <citation type="journal article" date="2018" name="J. Microbiol.">
        <title>Baekduia soli gen. nov., sp. nov., a novel bacterium isolated from the soil of Baekdu Mountain and proposal of a novel family name, Baekduiaceae fam. nov.</title>
        <authorList>
            <person name="An D.S."/>
            <person name="Siddiqi M.Z."/>
            <person name="Kim K.H."/>
            <person name="Yu H.S."/>
            <person name="Im W.T."/>
        </authorList>
    </citation>
    <scope>NUCLEOTIDE SEQUENCE [LARGE SCALE GENOMIC DNA]</scope>
    <source>
        <strain evidence="4 5">BR7-21</strain>
    </source>
</reference>
<keyword evidence="1" id="KW-0560">Oxidoreductase</keyword>
<evidence type="ECO:0000259" key="3">
    <source>
        <dbReference type="Pfam" id="PF01243"/>
    </source>
</evidence>
<dbReference type="GO" id="GO:0070967">
    <property type="term" value="F:coenzyme F420 binding"/>
    <property type="evidence" value="ECO:0007669"/>
    <property type="project" value="TreeGrafter"/>
</dbReference>
<dbReference type="InterPro" id="IPR011576">
    <property type="entry name" value="Pyridox_Oxase_N"/>
</dbReference>
<sequence>MDRSREPRHCRRVTSLDTMPTRTAPPCERVPDARSDVHRRVPAGLGVRGVMSAALVDVILQRTPYMTLATADGDGLPWASPVWFAVGDDRALFWVSRPTSVHSQNIAARADVSIVVFDTNARVGEAQAVYMRARAAMVPDGAGVDVFSRASVDVGIGAWTVADVVAPAELRLYRADVTELSLLDHQSSGGRDIRVPLDR</sequence>
<gene>
    <name evidence="4" type="ORF">FSW04_24575</name>
</gene>
<accession>A0A5B8UBL0</accession>